<reference evidence="1" key="1">
    <citation type="submission" date="2007-07" db="EMBL/GenBank/DDBJ databases">
        <title>PCAP assembly of the Caenorhabditis remanei genome.</title>
        <authorList>
            <consortium name="The Caenorhabditis remanei Sequencing Consortium"/>
            <person name="Wilson R.K."/>
        </authorList>
    </citation>
    <scope>NUCLEOTIDE SEQUENCE [LARGE SCALE GENOMIC DNA]</scope>
    <source>
        <strain evidence="1">PB4641</strain>
    </source>
</reference>
<protein>
    <submittedName>
        <fullName evidence="1">Uncharacterized protein</fullName>
    </submittedName>
</protein>
<accession>E3NLR0</accession>
<evidence type="ECO:0000313" key="1">
    <source>
        <dbReference type="EMBL" id="EFP05269.1"/>
    </source>
</evidence>
<keyword evidence="2" id="KW-1185">Reference proteome</keyword>
<proteinExistence type="predicted"/>
<dbReference type="Proteomes" id="UP000008281">
    <property type="component" value="Unassembled WGS sequence"/>
</dbReference>
<dbReference type="InterPro" id="IPR052667">
    <property type="entry name" value="E3_ubiquitin-ligase_RING"/>
</dbReference>
<dbReference type="HOGENOM" id="CLU_1410037_0_0_1"/>
<dbReference type="SMART" id="SM00184">
    <property type="entry name" value="RING"/>
    <property type="match status" value="1"/>
</dbReference>
<dbReference type="InterPro" id="IPR017907">
    <property type="entry name" value="Znf_RING_CS"/>
</dbReference>
<dbReference type="Pfam" id="PF13445">
    <property type="entry name" value="zf-RING_UBOX"/>
    <property type="match status" value="1"/>
</dbReference>
<organism evidence="2">
    <name type="scientific">Caenorhabditis remanei</name>
    <name type="common">Caenorhabditis vulgaris</name>
    <dbReference type="NCBI Taxonomy" id="31234"/>
    <lineage>
        <taxon>Eukaryota</taxon>
        <taxon>Metazoa</taxon>
        <taxon>Ecdysozoa</taxon>
        <taxon>Nematoda</taxon>
        <taxon>Chromadorea</taxon>
        <taxon>Rhabditida</taxon>
        <taxon>Rhabditina</taxon>
        <taxon>Rhabditomorpha</taxon>
        <taxon>Rhabditoidea</taxon>
        <taxon>Rhabditidae</taxon>
        <taxon>Peloderinae</taxon>
        <taxon>Caenorhabditis</taxon>
    </lineage>
</organism>
<dbReference type="OrthoDB" id="5877713at2759"/>
<dbReference type="AlphaFoldDB" id="E3NLR0"/>
<dbReference type="InterPro" id="IPR013083">
    <property type="entry name" value="Znf_RING/FYVE/PHD"/>
</dbReference>
<dbReference type="InterPro" id="IPR027370">
    <property type="entry name" value="Znf-RING_euk"/>
</dbReference>
<dbReference type="PROSITE" id="PS50089">
    <property type="entry name" value="ZF_RING_2"/>
    <property type="match status" value="1"/>
</dbReference>
<dbReference type="Gene3D" id="3.30.40.10">
    <property type="entry name" value="Zinc/RING finger domain, C3HC4 (zinc finger)"/>
    <property type="match status" value="1"/>
</dbReference>
<dbReference type="PANTHER" id="PTHR47156:SF10">
    <property type="entry name" value="E3 UBIQUITIN-PROTEIN LIGASE TRIM-21-RELATED"/>
    <property type="match status" value="1"/>
</dbReference>
<dbReference type="PANTHER" id="PTHR47156">
    <property type="entry name" value="PROTEIN CBG20824"/>
    <property type="match status" value="1"/>
</dbReference>
<sequence length="193" mass="22484">MSTRRIESTIVALNEKIEKTKNATKEKLLFLKPLEDEHKRLKLEKQKANDFNEEHLKAHANHLKSIDRDMVQFRQDFHRRKRSAGATSETEDFHALLETKREETRQLREKSLKLKAEVLSGIVQVNEDAPSCEVCTDEYNEDENMPKVLGCGHTICSKCLKNLDKYNNSVNCPFCRKRCCFMTCPPNLFILKK</sequence>
<dbReference type="PROSITE" id="PS00518">
    <property type="entry name" value="ZF_RING_1"/>
    <property type="match status" value="1"/>
</dbReference>
<evidence type="ECO:0000313" key="2">
    <source>
        <dbReference type="Proteomes" id="UP000008281"/>
    </source>
</evidence>
<dbReference type="SUPFAM" id="SSF57850">
    <property type="entry name" value="RING/U-box"/>
    <property type="match status" value="1"/>
</dbReference>
<dbReference type="EMBL" id="DS268924">
    <property type="protein sequence ID" value="EFP05269.1"/>
    <property type="molecule type" value="Genomic_DNA"/>
</dbReference>
<dbReference type="InterPro" id="IPR001841">
    <property type="entry name" value="Znf_RING"/>
</dbReference>
<name>E3NLR0_CAERE</name>
<gene>
    <name evidence="1" type="ORF">CRE_23780</name>
</gene>
<dbReference type="STRING" id="31234.E3NLR0"/>